<name>A0ABU3NVR6_9FIRM</name>
<protein>
    <recommendedName>
        <fullName evidence="4">Porin</fullName>
    </recommendedName>
</protein>
<evidence type="ECO:0008006" key="4">
    <source>
        <dbReference type="Google" id="ProtNLM"/>
    </source>
</evidence>
<evidence type="ECO:0000313" key="3">
    <source>
        <dbReference type="Proteomes" id="UP001254848"/>
    </source>
</evidence>
<gene>
    <name evidence="2" type="ORF">Q4T40_04465</name>
</gene>
<proteinExistence type="predicted"/>
<dbReference type="RefSeq" id="WP_413779032.1">
    <property type="nucleotide sequence ID" value="NZ_JAUOZS010000001.1"/>
</dbReference>
<dbReference type="EMBL" id="JAUOZS010000001">
    <property type="protein sequence ID" value="MDT8900490.1"/>
    <property type="molecule type" value="Genomic_DNA"/>
</dbReference>
<comment type="caution">
    <text evidence="2">The sequence shown here is derived from an EMBL/GenBank/DDBJ whole genome shotgun (WGS) entry which is preliminary data.</text>
</comment>
<dbReference type="SUPFAM" id="SSF56935">
    <property type="entry name" value="Porins"/>
    <property type="match status" value="1"/>
</dbReference>
<keyword evidence="3" id="KW-1185">Reference proteome</keyword>
<organism evidence="2 3">
    <name type="scientific">Anaeroselena agilis</name>
    <dbReference type="NCBI Taxonomy" id="3063788"/>
    <lineage>
        <taxon>Bacteria</taxon>
        <taxon>Bacillati</taxon>
        <taxon>Bacillota</taxon>
        <taxon>Negativicutes</taxon>
        <taxon>Acetonemataceae</taxon>
        <taxon>Anaeroselena</taxon>
    </lineage>
</organism>
<sequence>MKKRLLSAAIMAALTISTATAFAAPVITGDAQTMIQSTKERGDYSDARIRLNFDFDMGEGMYAHARLMGIDQQMQGTGLNYAEAGTGSKGSEVNMEQMYIGSKIGQVDAKIGRQPVAVGQGMLADVNGIQGISVSGKAGDFNLYGFGGRSVKDDVLAASIDTKVQAVDMGAGYLKREDNKYWSVNAGGKIAENVGLTGVYMKNNTAKADGYMIKATVGEAANKGDFSYAVSFRDIENNAVDADWVTNGAFADSKGVRLEAKYKPTNNATLWVYQDITKQSSNPSYKPNQFRAELDFNF</sequence>
<feature type="signal peptide" evidence="1">
    <location>
        <begin position="1"/>
        <end position="23"/>
    </location>
</feature>
<dbReference type="Proteomes" id="UP001254848">
    <property type="component" value="Unassembled WGS sequence"/>
</dbReference>
<keyword evidence="1" id="KW-0732">Signal</keyword>
<evidence type="ECO:0000313" key="2">
    <source>
        <dbReference type="EMBL" id="MDT8900490.1"/>
    </source>
</evidence>
<reference evidence="2 3" key="1">
    <citation type="submission" date="2023-07" db="EMBL/GenBank/DDBJ databases">
        <title>The novel representative of Negativicutes class, Anaeroselena agilis gen. nov. sp. nov.</title>
        <authorList>
            <person name="Prokofeva M.I."/>
            <person name="Elcheninov A.G."/>
            <person name="Klyukina A."/>
            <person name="Kublanov I.V."/>
            <person name="Frolov E.N."/>
            <person name="Podosokorskaya O.A."/>
        </authorList>
    </citation>
    <scope>NUCLEOTIDE SEQUENCE [LARGE SCALE GENOMIC DNA]</scope>
    <source>
        <strain evidence="2 3">4137-cl</strain>
    </source>
</reference>
<evidence type="ECO:0000256" key="1">
    <source>
        <dbReference type="SAM" id="SignalP"/>
    </source>
</evidence>
<accession>A0ABU3NVR6</accession>
<feature type="chain" id="PRO_5047455097" description="Porin" evidence="1">
    <location>
        <begin position="24"/>
        <end position="298"/>
    </location>
</feature>